<dbReference type="Pfam" id="PF03279">
    <property type="entry name" value="Lip_A_acyltrans"/>
    <property type="match status" value="1"/>
</dbReference>
<gene>
    <name evidence="7" type="ORF">ABZ510_18520</name>
</gene>
<dbReference type="GO" id="GO:0016746">
    <property type="term" value="F:acyltransferase activity"/>
    <property type="evidence" value="ECO:0007669"/>
    <property type="project" value="UniProtKB-KW"/>
</dbReference>
<evidence type="ECO:0000256" key="6">
    <source>
        <dbReference type="ARBA" id="ARBA00023315"/>
    </source>
</evidence>
<keyword evidence="4" id="KW-0808">Transferase</keyword>
<dbReference type="PANTHER" id="PTHR30606">
    <property type="entry name" value="LIPID A BIOSYNTHESIS LAUROYL ACYLTRANSFERASE"/>
    <property type="match status" value="1"/>
</dbReference>
<proteinExistence type="predicted"/>
<protein>
    <submittedName>
        <fullName evidence="7">Phosphatidylinositol mannoside acyltransferase</fullName>
    </submittedName>
</protein>
<comment type="caution">
    <text evidence="7">The sequence shown here is derived from an EMBL/GenBank/DDBJ whole genome shotgun (WGS) entry which is preliminary data.</text>
</comment>
<keyword evidence="6 7" id="KW-0012">Acyltransferase</keyword>
<name>A0ABV2WSH6_9NOCA</name>
<evidence type="ECO:0000313" key="8">
    <source>
        <dbReference type="Proteomes" id="UP001550628"/>
    </source>
</evidence>
<sequence length="287" mass="31378">MSGRAQDLGYAAGWRLVRALPHRSAVRLFDTAADRIARRDGGPVQLRRNLARVLGVDPAQVPPELVRASLRSYARYWREAFRLPAMDPDALADTIESAATGLHRIREAYAAGRGVVIALPHSGNWDLAGVWLVQRVGTPTVVAERLRPESLFRRFVRFREGLGFEIIPLTGGDTPPFRLLTDRLRAGGVVCLLGERDLSGRGVPVTFFGAPARLPAGPARLAIDTGAPLLPVHCWFTTDGWGFSVGDPIDTSRGVRDATQELADRFAAGIAAHPADWHMLQRVWTEG</sequence>
<accession>A0ABV2WSH6</accession>
<dbReference type="Proteomes" id="UP001550628">
    <property type="component" value="Unassembled WGS sequence"/>
</dbReference>
<keyword evidence="3" id="KW-0997">Cell inner membrane</keyword>
<dbReference type="EMBL" id="JBEYBF010000012">
    <property type="protein sequence ID" value="MEU1953843.1"/>
    <property type="molecule type" value="Genomic_DNA"/>
</dbReference>
<evidence type="ECO:0000256" key="3">
    <source>
        <dbReference type="ARBA" id="ARBA00022519"/>
    </source>
</evidence>
<evidence type="ECO:0000256" key="5">
    <source>
        <dbReference type="ARBA" id="ARBA00023136"/>
    </source>
</evidence>
<evidence type="ECO:0000256" key="2">
    <source>
        <dbReference type="ARBA" id="ARBA00022475"/>
    </source>
</evidence>
<evidence type="ECO:0000313" key="7">
    <source>
        <dbReference type="EMBL" id="MEU1953843.1"/>
    </source>
</evidence>
<dbReference type="NCBIfam" id="NF005919">
    <property type="entry name" value="PRK07920.1"/>
    <property type="match status" value="1"/>
</dbReference>
<dbReference type="RefSeq" id="WP_030521933.1">
    <property type="nucleotide sequence ID" value="NZ_JBEXYG010000021.1"/>
</dbReference>
<organism evidence="7 8">
    <name type="scientific">Nocardia rhamnosiphila</name>
    <dbReference type="NCBI Taxonomy" id="426716"/>
    <lineage>
        <taxon>Bacteria</taxon>
        <taxon>Bacillati</taxon>
        <taxon>Actinomycetota</taxon>
        <taxon>Actinomycetes</taxon>
        <taxon>Mycobacteriales</taxon>
        <taxon>Nocardiaceae</taxon>
        <taxon>Nocardia</taxon>
    </lineage>
</organism>
<evidence type="ECO:0000256" key="1">
    <source>
        <dbReference type="ARBA" id="ARBA00004533"/>
    </source>
</evidence>
<keyword evidence="2" id="KW-1003">Cell membrane</keyword>
<comment type="subcellular location">
    <subcellularLocation>
        <location evidence="1">Cell inner membrane</location>
    </subcellularLocation>
</comment>
<dbReference type="PANTHER" id="PTHR30606:SF10">
    <property type="entry name" value="PHOSPHATIDYLINOSITOL MANNOSIDE ACYLTRANSFERASE"/>
    <property type="match status" value="1"/>
</dbReference>
<keyword evidence="5" id="KW-0472">Membrane</keyword>
<dbReference type="InterPro" id="IPR004960">
    <property type="entry name" value="LipA_acyltrans"/>
</dbReference>
<evidence type="ECO:0000256" key="4">
    <source>
        <dbReference type="ARBA" id="ARBA00022679"/>
    </source>
</evidence>
<reference evidence="7 8" key="1">
    <citation type="submission" date="2024-06" db="EMBL/GenBank/DDBJ databases">
        <title>The Natural Products Discovery Center: Release of the First 8490 Sequenced Strains for Exploring Actinobacteria Biosynthetic Diversity.</title>
        <authorList>
            <person name="Kalkreuter E."/>
            <person name="Kautsar S.A."/>
            <person name="Yang D."/>
            <person name="Bader C.D."/>
            <person name="Teijaro C.N."/>
            <person name="Fluegel L."/>
            <person name="Davis C.M."/>
            <person name="Simpson J.R."/>
            <person name="Lauterbach L."/>
            <person name="Steele A.D."/>
            <person name="Gui C."/>
            <person name="Meng S."/>
            <person name="Li G."/>
            <person name="Viehrig K."/>
            <person name="Ye F."/>
            <person name="Su P."/>
            <person name="Kiefer A.F."/>
            <person name="Nichols A."/>
            <person name="Cepeda A.J."/>
            <person name="Yan W."/>
            <person name="Fan B."/>
            <person name="Jiang Y."/>
            <person name="Adhikari A."/>
            <person name="Zheng C.-J."/>
            <person name="Schuster L."/>
            <person name="Cowan T.M."/>
            <person name="Smanski M.J."/>
            <person name="Chevrette M.G."/>
            <person name="De Carvalho L.P.S."/>
            <person name="Shen B."/>
        </authorList>
    </citation>
    <scope>NUCLEOTIDE SEQUENCE [LARGE SCALE GENOMIC DNA]</scope>
    <source>
        <strain evidence="7 8">NPDC019708</strain>
    </source>
</reference>
<dbReference type="CDD" id="cd07984">
    <property type="entry name" value="LPLAT_LABLAT-like"/>
    <property type="match status" value="1"/>
</dbReference>
<dbReference type="SUPFAM" id="SSF69593">
    <property type="entry name" value="Glycerol-3-phosphate (1)-acyltransferase"/>
    <property type="match status" value="1"/>
</dbReference>
<keyword evidence="8" id="KW-1185">Reference proteome</keyword>
<dbReference type="GeneID" id="96243252"/>